<dbReference type="RefSeq" id="WP_382345259.1">
    <property type="nucleotide sequence ID" value="NZ_JBHMBP010000001.1"/>
</dbReference>
<keyword evidence="1" id="KW-0812">Transmembrane</keyword>
<feature type="transmembrane region" description="Helical" evidence="1">
    <location>
        <begin position="120"/>
        <end position="140"/>
    </location>
</feature>
<keyword evidence="1" id="KW-0472">Membrane</keyword>
<gene>
    <name evidence="2" type="ORF">ACFQS3_19555</name>
</gene>
<organism evidence="2 3">
    <name type="scientific">Glycomyces mayteni</name>
    <dbReference type="NCBI Taxonomy" id="543887"/>
    <lineage>
        <taxon>Bacteria</taxon>
        <taxon>Bacillati</taxon>
        <taxon>Actinomycetota</taxon>
        <taxon>Actinomycetes</taxon>
        <taxon>Glycomycetales</taxon>
        <taxon>Glycomycetaceae</taxon>
        <taxon>Glycomyces</taxon>
    </lineage>
</organism>
<feature type="transmembrane region" description="Helical" evidence="1">
    <location>
        <begin position="146"/>
        <end position="168"/>
    </location>
</feature>
<keyword evidence="1" id="KW-1133">Transmembrane helix</keyword>
<comment type="caution">
    <text evidence="2">The sequence shown here is derived from an EMBL/GenBank/DDBJ whole genome shotgun (WGS) entry which is preliminary data.</text>
</comment>
<name>A0ABW2DAI6_9ACTN</name>
<keyword evidence="3" id="KW-1185">Reference proteome</keyword>
<proteinExistence type="predicted"/>
<feature type="transmembrane region" description="Helical" evidence="1">
    <location>
        <begin position="57"/>
        <end position="79"/>
    </location>
</feature>
<evidence type="ECO:0000313" key="3">
    <source>
        <dbReference type="Proteomes" id="UP001596470"/>
    </source>
</evidence>
<dbReference type="EMBL" id="JBHSYS010000004">
    <property type="protein sequence ID" value="MFC6959395.1"/>
    <property type="molecule type" value="Genomic_DNA"/>
</dbReference>
<feature type="transmembrane region" description="Helical" evidence="1">
    <location>
        <begin position="85"/>
        <end position="108"/>
    </location>
</feature>
<reference evidence="3" key="1">
    <citation type="journal article" date="2019" name="Int. J. Syst. Evol. Microbiol.">
        <title>The Global Catalogue of Microorganisms (GCM) 10K type strain sequencing project: providing services to taxonomists for standard genome sequencing and annotation.</title>
        <authorList>
            <consortium name="The Broad Institute Genomics Platform"/>
            <consortium name="The Broad Institute Genome Sequencing Center for Infectious Disease"/>
            <person name="Wu L."/>
            <person name="Ma J."/>
        </authorList>
    </citation>
    <scope>NUCLEOTIDE SEQUENCE [LARGE SCALE GENOMIC DNA]</scope>
    <source>
        <strain evidence="3">KACC 12634</strain>
    </source>
</reference>
<evidence type="ECO:0000313" key="2">
    <source>
        <dbReference type="EMBL" id="MFC6959395.1"/>
    </source>
</evidence>
<protein>
    <submittedName>
        <fullName evidence="2">Uncharacterized protein</fullName>
    </submittedName>
</protein>
<evidence type="ECO:0000256" key="1">
    <source>
        <dbReference type="SAM" id="Phobius"/>
    </source>
</evidence>
<dbReference type="Proteomes" id="UP001596470">
    <property type="component" value="Unassembled WGS sequence"/>
</dbReference>
<accession>A0ABW2DAI6</accession>
<sequence length="232" mass="25065">MPKAAAIQPNEWATIHPNFEGFDIGSLNRVVTDYAHVELTLAKRWYRRTALGRACAVIGRIFTVIGLMAGVTLALVMLTGIDAEALLPIAYIGSGLACVAVLGFLVPWALTPYRQWDRTLCGISVMMMVCAVLALGAVIVRGTADIPLWTVIVPIIVLILVTIGAIVADVRLRTTGKPPAVDLGSLSPNELEVLLKVRHRALRILRSRNIVAYADFRGFDESPLDTPPAAES</sequence>